<proteinExistence type="predicted"/>
<keyword evidence="4" id="KW-1185">Reference proteome</keyword>
<sequence length="288" mass="32958">MKSIKFLTVLILLCFVTPTEAQFLKKLKKKAGEAVEQTVLNRTEKEVSEATDDAIDSMIESQGDENQADQNSKNMQQSIQSLFGGGNIDNIPDQYSFSYKAVMEITSKNDKNQLEYWLEPDVRYFGTKITQTGEDNLTVLDLDNQSMTMFMHTDDQRLIMPMRTDNQLFKKILENAEEESKPENIDFVEIESKTILGYHCKGYEFTTQDGVSKIWVTDQTPVGFNSGLFNTDNSLPNTFIPMDGKSMMMEMEFIPSKKNADTYSMKCIEFSKENMSVSKADYKSMLEY</sequence>
<keyword evidence="1" id="KW-0732">Signal</keyword>
<accession>K2PS96</accession>
<feature type="chain" id="PRO_5003862852" description="DUF4412 domain-containing protein" evidence="1">
    <location>
        <begin position="22"/>
        <end position="288"/>
    </location>
</feature>
<name>K2PS96_9FLAO</name>
<gene>
    <name evidence="3" type="ORF">I215_12618</name>
</gene>
<evidence type="ECO:0000313" key="4">
    <source>
        <dbReference type="Proteomes" id="UP000007364"/>
    </source>
</evidence>
<evidence type="ECO:0000313" key="3">
    <source>
        <dbReference type="EMBL" id="EKF54389.1"/>
    </source>
</evidence>
<dbReference type="OrthoDB" id="1524221at2"/>
<feature type="domain" description="DUF4412" evidence="2">
    <location>
        <begin position="102"/>
        <end position="219"/>
    </location>
</feature>
<evidence type="ECO:0000256" key="1">
    <source>
        <dbReference type="SAM" id="SignalP"/>
    </source>
</evidence>
<dbReference type="AlphaFoldDB" id="K2PS96"/>
<dbReference type="STRING" id="555500.I215_12618"/>
<reference evidence="3 4" key="1">
    <citation type="journal article" date="2012" name="J. Bacteriol.">
        <title>Genome Sequence of Galbibacter marinum Type Strain ck-I2-15.</title>
        <authorList>
            <person name="Lai Q."/>
            <person name="Li C."/>
            <person name="Shao Z."/>
        </authorList>
    </citation>
    <scope>NUCLEOTIDE SEQUENCE [LARGE SCALE GENOMIC DNA]</scope>
    <source>
        <strain evidence="4">ck-I2-15</strain>
    </source>
</reference>
<dbReference type="Proteomes" id="UP000007364">
    <property type="component" value="Unassembled WGS sequence"/>
</dbReference>
<feature type="signal peptide" evidence="1">
    <location>
        <begin position="1"/>
        <end position="21"/>
    </location>
</feature>
<dbReference type="EMBL" id="AMSG01000022">
    <property type="protein sequence ID" value="EKF54389.1"/>
    <property type="molecule type" value="Genomic_DNA"/>
</dbReference>
<protein>
    <recommendedName>
        <fullName evidence="2">DUF4412 domain-containing protein</fullName>
    </recommendedName>
</protein>
<dbReference type="eggNOG" id="ENOG50301D7">
    <property type="taxonomic scope" value="Bacteria"/>
</dbReference>
<evidence type="ECO:0000259" key="2">
    <source>
        <dbReference type="Pfam" id="PF14371"/>
    </source>
</evidence>
<comment type="caution">
    <text evidence="3">The sequence shown here is derived from an EMBL/GenBank/DDBJ whole genome shotgun (WGS) entry which is preliminary data.</text>
</comment>
<dbReference type="InterPro" id="IPR025524">
    <property type="entry name" value="DUF4412"/>
</dbReference>
<organism evidence="3 4">
    <name type="scientific">Galbibacter marinus</name>
    <dbReference type="NCBI Taxonomy" id="555500"/>
    <lineage>
        <taxon>Bacteria</taxon>
        <taxon>Pseudomonadati</taxon>
        <taxon>Bacteroidota</taxon>
        <taxon>Flavobacteriia</taxon>
        <taxon>Flavobacteriales</taxon>
        <taxon>Flavobacteriaceae</taxon>
        <taxon>Galbibacter</taxon>
    </lineage>
</organism>
<dbReference type="Pfam" id="PF14371">
    <property type="entry name" value="DUF4412"/>
    <property type="match status" value="1"/>
</dbReference>
<dbReference type="RefSeq" id="WP_008992362.1">
    <property type="nucleotide sequence ID" value="NZ_AMSG01000022.1"/>
</dbReference>